<organism evidence="1 2">
    <name type="scientific">Pristionchus entomophagus</name>
    <dbReference type="NCBI Taxonomy" id="358040"/>
    <lineage>
        <taxon>Eukaryota</taxon>
        <taxon>Metazoa</taxon>
        <taxon>Ecdysozoa</taxon>
        <taxon>Nematoda</taxon>
        <taxon>Chromadorea</taxon>
        <taxon>Rhabditida</taxon>
        <taxon>Rhabditina</taxon>
        <taxon>Diplogasteromorpha</taxon>
        <taxon>Diplogasteroidea</taxon>
        <taxon>Neodiplogasteridae</taxon>
        <taxon>Pristionchus</taxon>
    </lineage>
</organism>
<protein>
    <submittedName>
        <fullName evidence="1">Uncharacterized protein</fullName>
    </submittedName>
</protein>
<reference evidence="1" key="1">
    <citation type="submission" date="2023-10" db="EMBL/GenBank/DDBJ databases">
        <title>Genome assembly of Pristionchus species.</title>
        <authorList>
            <person name="Yoshida K."/>
            <person name="Sommer R.J."/>
        </authorList>
    </citation>
    <scope>NUCLEOTIDE SEQUENCE</scope>
    <source>
        <strain evidence="1">RS0144</strain>
    </source>
</reference>
<name>A0AAV5UB84_9BILA</name>
<comment type="caution">
    <text evidence="1">The sequence shown here is derived from an EMBL/GenBank/DDBJ whole genome shotgun (WGS) entry which is preliminary data.</text>
</comment>
<keyword evidence="2" id="KW-1185">Reference proteome</keyword>
<accession>A0AAV5UB84</accession>
<proteinExistence type="predicted"/>
<evidence type="ECO:0000313" key="1">
    <source>
        <dbReference type="EMBL" id="GMT04166.1"/>
    </source>
</evidence>
<sequence>QMDDWLISMSVPLGEKGETECDAGPFTLKVSWREEGMANVVEVNGELEHDLGESFRSIVDLRLSIGEKDEKWMVGNLWPSTDMSSVWRRKRRGKKNTQEKLMLKYRTNILSKTDLSEASRSRDFRVLCASKCWFVDVNRLVGHGGIFEEWKKKIDEDGIVQVRRDTYYFSSLCSKD</sequence>
<dbReference type="Proteomes" id="UP001432027">
    <property type="component" value="Unassembled WGS sequence"/>
</dbReference>
<evidence type="ECO:0000313" key="2">
    <source>
        <dbReference type="Proteomes" id="UP001432027"/>
    </source>
</evidence>
<dbReference type="AlphaFoldDB" id="A0AAV5UB84"/>
<gene>
    <name evidence="1" type="ORF">PENTCL1PPCAC_26339</name>
</gene>
<feature type="non-terminal residue" evidence="1">
    <location>
        <position position="1"/>
    </location>
</feature>
<dbReference type="EMBL" id="BTSX01000006">
    <property type="protein sequence ID" value="GMT04166.1"/>
    <property type="molecule type" value="Genomic_DNA"/>
</dbReference>